<comment type="caution">
    <text evidence="2">The sequence shown here is derived from an EMBL/GenBank/DDBJ whole genome shotgun (WGS) entry which is preliminary data.</text>
</comment>
<dbReference type="PANTHER" id="PTHR37534">
    <property type="entry name" value="TRANSCRIPTIONAL ACTIVATOR PROTEIN UGA3"/>
    <property type="match status" value="1"/>
</dbReference>
<evidence type="ECO:0000256" key="1">
    <source>
        <dbReference type="ARBA" id="ARBA00023242"/>
    </source>
</evidence>
<dbReference type="GO" id="GO:0000981">
    <property type="term" value="F:DNA-binding transcription factor activity, RNA polymerase II-specific"/>
    <property type="evidence" value="ECO:0007669"/>
    <property type="project" value="InterPro"/>
</dbReference>
<proteinExistence type="predicted"/>
<dbReference type="InterPro" id="IPR036864">
    <property type="entry name" value="Zn2-C6_fun-type_DNA-bd_sf"/>
</dbReference>
<evidence type="ECO:0000313" key="3">
    <source>
        <dbReference type="Proteomes" id="UP000315783"/>
    </source>
</evidence>
<dbReference type="PANTHER" id="PTHR37534:SF46">
    <property type="entry name" value="ZN(II)2CYS6 TRANSCRIPTION FACTOR (EUROFUNG)"/>
    <property type="match status" value="1"/>
</dbReference>
<keyword evidence="3" id="KW-1185">Reference proteome</keyword>
<evidence type="ECO:0000313" key="2">
    <source>
        <dbReference type="EMBL" id="TQV98183.1"/>
    </source>
</evidence>
<dbReference type="SUPFAM" id="SSF57701">
    <property type="entry name" value="Zn2/Cys6 DNA-binding domain"/>
    <property type="match status" value="1"/>
</dbReference>
<protein>
    <submittedName>
        <fullName evidence="2">C6 finger domain-containing protein</fullName>
    </submittedName>
</protein>
<reference evidence="2 3" key="1">
    <citation type="journal article" date="2019" name="Appl. Microbiol. Biotechnol.">
        <title>Genome sequence of Isaria javanica and comparative genome analysis insights into family S53 peptidase evolution in fungal entomopathogens.</title>
        <authorList>
            <person name="Lin R."/>
            <person name="Zhang X."/>
            <person name="Xin B."/>
            <person name="Zou M."/>
            <person name="Gao Y."/>
            <person name="Qin F."/>
            <person name="Hu Q."/>
            <person name="Xie B."/>
            <person name="Cheng X."/>
        </authorList>
    </citation>
    <scope>NUCLEOTIDE SEQUENCE [LARGE SCALE GENOMIC DNA]</scope>
    <source>
        <strain evidence="2 3">IJ1G</strain>
    </source>
</reference>
<dbReference type="GO" id="GO:0008270">
    <property type="term" value="F:zinc ion binding"/>
    <property type="evidence" value="ECO:0007669"/>
    <property type="project" value="InterPro"/>
</dbReference>
<accession>A0A545V8Z2</accession>
<dbReference type="EMBL" id="SPUK01000004">
    <property type="protein sequence ID" value="TQV98183.1"/>
    <property type="molecule type" value="Genomic_DNA"/>
</dbReference>
<dbReference type="CDD" id="cd00067">
    <property type="entry name" value="GAL4"/>
    <property type="match status" value="1"/>
</dbReference>
<dbReference type="InterPro" id="IPR001138">
    <property type="entry name" value="Zn2Cys6_DnaBD"/>
</dbReference>
<dbReference type="AlphaFoldDB" id="A0A545V8Z2"/>
<dbReference type="Gene3D" id="4.10.240.10">
    <property type="entry name" value="Zn(2)-C6 fungal-type DNA-binding domain"/>
    <property type="match status" value="1"/>
</dbReference>
<sequence length="587" mass="65973">MANYIDGNRQFRTLAGAPGCIRLSKILVASQSYHHGTTPPCLTWSFVTDRKGETCVFFLAQTYQRQKPSAPSLDFHYEGAAILQSGSHINLQGVRIAPTLTSRYSFVGSPDRRLPLPFSPANHAANYRHRARRVKCDEGRPVCKRCCIGGRTCEYQLRWQSPTDGTAALRQRELRPASVAPLRETEPPDWDYMQSIRYCKSDVVLTYAKLETVREPPFNSGQVIPASFTCLVLANRMANAAKSRSRLIRLEELAFSGLWTQYYRYLQKHLAVVNKLMQSDEKMDKSIAIFSLYALLCLDCSAGGTMWQAHLNGSLAYVQHIGGIKALQALPRGTARFRYRKLTSCHHSRAIFFNTTSPANRQVLGYFSYSDEELWSVLCDQEISGDTPCPVILLMGIVQINRLRFQVATKATAKEDFNTGVLEVFDTIKSFDLHSWAKGRSFANEAITLSLGHVFLAAVRLYGILTLLQPKAISGFHVASYPSISTAGAHTPEELRVREAQELVKLLRQLWPAMKYIPALQWPLIVVGVGVAGGLTADQKFIDHCLYSIWHYPLNDSNIFRCLEKLRVIWGSGMTGWEDCFDEPIPC</sequence>
<organism evidence="2 3">
    <name type="scientific">Cordyceps javanica</name>
    <dbReference type="NCBI Taxonomy" id="43265"/>
    <lineage>
        <taxon>Eukaryota</taxon>
        <taxon>Fungi</taxon>
        <taxon>Dikarya</taxon>
        <taxon>Ascomycota</taxon>
        <taxon>Pezizomycotina</taxon>
        <taxon>Sordariomycetes</taxon>
        <taxon>Hypocreomycetidae</taxon>
        <taxon>Hypocreales</taxon>
        <taxon>Cordycipitaceae</taxon>
        <taxon>Cordyceps</taxon>
    </lineage>
</organism>
<name>A0A545V8Z2_9HYPO</name>
<keyword evidence="1" id="KW-0539">Nucleus</keyword>
<dbReference type="Proteomes" id="UP000315783">
    <property type="component" value="Unassembled WGS sequence"/>
</dbReference>
<gene>
    <name evidence="2" type="ORF">IF1G_03926</name>
</gene>